<feature type="compositionally biased region" description="Basic and acidic residues" evidence="8">
    <location>
        <begin position="664"/>
        <end position="674"/>
    </location>
</feature>
<dbReference type="PANTHER" id="PTHR14418">
    <property type="entry name" value="CONDENSIN COMPLEX SUBUNIT 3-RELATED"/>
    <property type="match status" value="1"/>
</dbReference>
<feature type="compositionally biased region" description="Basic and acidic residues" evidence="8">
    <location>
        <begin position="694"/>
        <end position="706"/>
    </location>
</feature>
<proteinExistence type="inferred from homology"/>
<evidence type="ECO:0000313" key="11">
    <source>
        <dbReference type="RefSeq" id="XP_006813156.1"/>
    </source>
</evidence>
<evidence type="ECO:0000256" key="7">
    <source>
        <dbReference type="ARBA" id="ARBA00023306"/>
    </source>
</evidence>
<dbReference type="InterPro" id="IPR027165">
    <property type="entry name" value="CND3"/>
</dbReference>
<keyword evidence="5" id="KW-0498">Mitosis</keyword>
<comment type="subcellular location">
    <subcellularLocation>
        <location evidence="1">Chromosome</location>
    </subcellularLocation>
</comment>
<reference evidence="11" key="1">
    <citation type="submission" date="2025-08" db="UniProtKB">
        <authorList>
            <consortium name="RefSeq"/>
        </authorList>
    </citation>
    <scope>IDENTIFICATION</scope>
    <source>
        <tissue evidence="11">Testes</tissue>
    </source>
</reference>
<accession>A0ABM0LZG5</accession>
<dbReference type="InterPro" id="IPR011989">
    <property type="entry name" value="ARM-like"/>
</dbReference>
<dbReference type="RefSeq" id="XP_006813156.1">
    <property type="nucleotide sequence ID" value="XM_006813093.1"/>
</dbReference>
<keyword evidence="4" id="KW-0132">Cell division</keyword>
<feature type="domain" description="Nuclear condensin complex subunit 3 C-terminal" evidence="9">
    <location>
        <begin position="563"/>
        <end position="796"/>
    </location>
</feature>
<dbReference type="SUPFAM" id="SSF48371">
    <property type="entry name" value="ARM repeat"/>
    <property type="match status" value="1"/>
</dbReference>
<dbReference type="InterPro" id="IPR016024">
    <property type="entry name" value="ARM-type_fold"/>
</dbReference>
<evidence type="ECO:0000256" key="3">
    <source>
        <dbReference type="ARBA" id="ARBA00022454"/>
    </source>
</evidence>
<dbReference type="GeneID" id="100371509"/>
<keyword evidence="6" id="KW-0226">DNA condensation</keyword>
<comment type="similarity">
    <text evidence="2">Belongs to the CND3 (condensin subunit 3) family.</text>
</comment>
<dbReference type="Proteomes" id="UP000694865">
    <property type="component" value="Unplaced"/>
</dbReference>
<organism evidence="10 11">
    <name type="scientific">Saccoglossus kowalevskii</name>
    <name type="common">Acorn worm</name>
    <dbReference type="NCBI Taxonomy" id="10224"/>
    <lineage>
        <taxon>Eukaryota</taxon>
        <taxon>Metazoa</taxon>
        <taxon>Hemichordata</taxon>
        <taxon>Enteropneusta</taxon>
        <taxon>Harrimaniidae</taxon>
        <taxon>Saccoglossus</taxon>
    </lineage>
</organism>
<feature type="region of interest" description="Disordered" evidence="8">
    <location>
        <begin position="664"/>
        <end position="706"/>
    </location>
</feature>
<evidence type="ECO:0000256" key="1">
    <source>
        <dbReference type="ARBA" id="ARBA00004286"/>
    </source>
</evidence>
<keyword evidence="3" id="KW-0158">Chromosome</keyword>
<keyword evidence="7" id="KW-0131">Cell cycle</keyword>
<dbReference type="Gene3D" id="1.25.10.10">
    <property type="entry name" value="Leucine-rich Repeat Variant"/>
    <property type="match status" value="1"/>
</dbReference>
<protein>
    <submittedName>
        <fullName evidence="11">Condensin complex subunit 3-like</fullName>
    </submittedName>
</protein>
<sequence>MPSKEKAMTMREVFEECQKGNYHHSKLLKRCRQIYDETDDKSDFNKEFIHYLKYAIIVMKREPAVERMLDFAAKFAVSFADESPESSRNESTISQDEGNEDSFLQFFFNFFLQSHGANYAAVRFRSCQMINKLLNSMGDDAQIDDNLFDKIYDNMLVRLRDKMAYVRVQAVTALARLQDPTDKNCPVIKAYMYMLNCDPNYEVRRTILNCIAPSAQTLPVVLKRTHDVKDDVRKLAFNVLAEKIHVKAMRISQRVELLQDGLNDRSELVKQTCATKLLQAWLRTFQGNVIDLLNCLDVESSSDVAEQALNSLFKSVPADELMSNFDLLNDKMVIDEDSLDCESALYWKCLCQHIKSLGDAGDEYLEKLLPTLSQFCDYVQSYMVKIKPSKNLDNVEETLRQEFIAQQLLILAGVLDLTDEVGRKRLDKLVHDMLVSPDISASLVKFLLERFNDLHSDVNSRITKVAEIISDVREPITVVETQENEKKKRQRDLKLAGVRVKLNQLKDDLENSVTKQEFAIAAEIKVEIAKLDEAKAKLLAEEEDSALIQEVRTEKNDPATLTKCLSIASEMLQELSTSSLNPVLRTLADTLIIPGIQNADPVVRNLAVKSLGLCCQLSKDFAKQYLLLLMQVSQVDQETIRVTAIQSIFDLLLLFGFNSFNTCDEDKSNESKDSNDDEEERDGNANNDDGDASQSDKDTSKDKEESNVAHSVLNIMTTLLDCESSEIRTVAAEGLCKLLLSGRIVSSKLISRLVILWYNPITEDDTRLRHCLGSFLPLYAFASRTHQECVGEAFLPNS</sequence>
<gene>
    <name evidence="11" type="primary">LOC100371509</name>
</gene>
<name>A0ABM0LZG5_SACKO</name>
<evidence type="ECO:0000256" key="8">
    <source>
        <dbReference type="SAM" id="MobiDB-lite"/>
    </source>
</evidence>
<dbReference type="PANTHER" id="PTHR14418:SF5">
    <property type="entry name" value="CONDENSIN COMPLEX SUBUNIT 3"/>
    <property type="match status" value="1"/>
</dbReference>
<evidence type="ECO:0000259" key="9">
    <source>
        <dbReference type="Pfam" id="PF12719"/>
    </source>
</evidence>
<evidence type="ECO:0000256" key="5">
    <source>
        <dbReference type="ARBA" id="ARBA00022776"/>
    </source>
</evidence>
<evidence type="ECO:0000256" key="6">
    <source>
        <dbReference type="ARBA" id="ARBA00023067"/>
    </source>
</evidence>
<dbReference type="Pfam" id="PF12719">
    <property type="entry name" value="Cnd3"/>
    <property type="match status" value="1"/>
</dbReference>
<evidence type="ECO:0000256" key="2">
    <source>
        <dbReference type="ARBA" id="ARBA00006533"/>
    </source>
</evidence>
<evidence type="ECO:0000313" key="10">
    <source>
        <dbReference type="Proteomes" id="UP000694865"/>
    </source>
</evidence>
<keyword evidence="10" id="KW-1185">Reference proteome</keyword>
<dbReference type="InterPro" id="IPR025977">
    <property type="entry name" value="Cnd3_C"/>
</dbReference>
<evidence type="ECO:0000256" key="4">
    <source>
        <dbReference type="ARBA" id="ARBA00022618"/>
    </source>
</evidence>